<dbReference type="CDD" id="cd01989">
    <property type="entry name" value="USP_STK_Ubox_N"/>
    <property type="match status" value="1"/>
</dbReference>
<feature type="compositionally biased region" description="Basic and acidic residues" evidence="1">
    <location>
        <begin position="307"/>
        <end position="316"/>
    </location>
</feature>
<accession>A0A6J1KWB2</accession>
<dbReference type="GeneID" id="111496996"/>
<gene>
    <name evidence="3" type="primary">LOC111496996</name>
</gene>
<evidence type="ECO:0000256" key="1">
    <source>
        <dbReference type="SAM" id="MobiDB-lite"/>
    </source>
</evidence>
<evidence type="ECO:0000313" key="2">
    <source>
        <dbReference type="Proteomes" id="UP000504608"/>
    </source>
</evidence>
<keyword evidence="2" id="KW-1185">Reference proteome</keyword>
<dbReference type="KEGG" id="cmax:111496996"/>
<dbReference type="RefSeq" id="XP_023003368.1">
    <property type="nucleotide sequence ID" value="XM_023147600.1"/>
</dbReference>
<reference evidence="3" key="1">
    <citation type="submission" date="2025-08" db="UniProtKB">
        <authorList>
            <consortium name="RefSeq"/>
        </authorList>
    </citation>
    <scope>IDENTIFICATION</scope>
    <source>
        <tissue evidence="3">Young leaves</tissue>
    </source>
</reference>
<dbReference type="Gene3D" id="3.40.50.620">
    <property type="entry name" value="HUPs"/>
    <property type="match status" value="1"/>
</dbReference>
<dbReference type="AlphaFoldDB" id="A0A6J1KWB2"/>
<dbReference type="OrthoDB" id="1654852at2759"/>
<dbReference type="PANTHER" id="PTHR47382:SF3">
    <property type="entry name" value="ADENINE NUCLEOTIDE ALPHA HYDROLASES-LIKE SUPERFAMILY PROTEIN"/>
    <property type="match status" value="1"/>
</dbReference>
<feature type="region of interest" description="Disordered" evidence="1">
    <location>
        <begin position="292"/>
        <end position="319"/>
    </location>
</feature>
<dbReference type="SUPFAM" id="SSF52402">
    <property type="entry name" value="Adenine nucleotide alpha hydrolases-like"/>
    <property type="match status" value="1"/>
</dbReference>
<dbReference type="InterPro" id="IPR014729">
    <property type="entry name" value="Rossmann-like_a/b/a_fold"/>
</dbReference>
<organism evidence="2 3">
    <name type="scientific">Cucurbita maxima</name>
    <name type="common">Pumpkin</name>
    <name type="synonym">Winter squash</name>
    <dbReference type="NCBI Taxonomy" id="3661"/>
    <lineage>
        <taxon>Eukaryota</taxon>
        <taxon>Viridiplantae</taxon>
        <taxon>Streptophyta</taxon>
        <taxon>Embryophyta</taxon>
        <taxon>Tracheophyta</taxon>
        <taxon>Spermatophyta</taxon>
        <taxon>Magnoliopsida</taxon>
        <taxon>eudicotyledons</taxon>
        <taxon>Gunneridae</taxon>
        <taxon>Pentapetalae</taxon>
        <taxon>rosids</taxon>
        <taxon>fabids</taxon>
        <taxon>Cucurbitales</taxon>
        <taxon>Cucurbitaceae</taxon>
        <taxon>Cucurbiteae</taxon>
        <taxon>Cucurbita</taxon>
    </lineage>
</organism>
<evidence type="ECO:0000313" key="3">
    <source>
        <dbReference type="RefSeq" id="XP_023003368.1"/>
    </source>
</evidence>
<feature type="region of interest" description="Disordered" evidence="1">
    <location>
        <begin position="1"/>
        <end position="21"/>
    </location>
</feature>
<protein>
    <submittedName>
        <fullName evidence="3">Uncharacterized protein LOC111496996 isoform X1</fullName>
    </submittedName>
</protein>
<dbReference type="PANTHER" id="PTHR47382">
    <property type="entry name" value="U-BOX DOMAIN-CONTAINING PROTEIN 52-LIKE"/>
    <property type="match status" value="1"/>
</dbReference>
<name>A0A6J1KWB2_CUCMA</name>
<proteinExistence type="predicted"/>
<dbReference type="Proteomes" id="UP000504608">
    <property type="component" value="Unplaced"/>
</dbReference>
<sequence length="342" mass="37611">MSALPSPAGAGNFRGNDGFGSEFNTYRYNSSTSEIEEEDSAQTFEIKRKTVSAAAAAAGAGLESIREDYSRGCSFSSDALKWEDCVYVGVGKSDSSNEALQWALKNAITSSTTVVYLLHVFPETRYIPSPLGKIPINQVSKQQVAIHVAQEESKRKDFLQNFIDSCSLAKVHKRKACPLFANLMNMCLIFLTEQVKADTVLIESDMVARAILDVIPILNIRKLVLGANKSRYICKNSSITLGITNLYTMYDIIQFETIRKLRSRGGSGIANEILQKAPEFCEVKVVCEGKETSQLGGLPSPISSPRYQDDSSKDNDPNSTITVAEEQRNSSVSCMCFKTKFV</sequence>